<evidence type="ECO:0000313" key="1">
    <source>
        <dbReference type="EMBL" id="CAG8493862.1"/>
    </source>
</evidence>
<proteinExistence type="predicted"/>
<gene>
    <name evidence="1" type="ORF">AMORRO_LOCUS2912</name>
</gene>
<sequence length="54" mass="6168">MELPPFSLDKTRLLVVSDEVVQISLFSNNSSTTSVYNDNPQIKDEIKVIRQETK</sequence>
<dbReference type="Proteomes" id="UP000789342">
    <property type="component" value="Unassembled WGS sequence"/>
</dbReference>
<evidence type="ECO:0000313" key="2">
    <source>
        <dbReference type="Proteomes" id="UP000789342"/>
    </source>
</evidence>
<dbReference type="EMBL" id="CAJVPV010001329">
    <property type="protein sequence ID" value="CAG8493862.1"/>
    <property type="molecule type" value="Genomic_DNA"/>
</dbReference>
<keyword evidence="2" id="KW-1185">Reference proteome</keyword>
<comment type="caution">
    <text evidence="1">The sequence shown here is derived from an EMBL/GenBank/DDBJ whole genome shotgun (WGS) entry which is preliminary data.</text>
</comment>
<dbReference type="AlphaFoldDB" id="A0A9N8ZEG2"/>
<accession>A0A9N8ZEG2</accession>
<dbReference type="OrthoDB" id="2313105at2759"/>
<organism evidence="1 2">
    <name type="scientific">Acaulospora morrowiae</name>
    <dbReference type="NCBI Taxonomy" id="94023"/>
    <lineage>
        <taxon>Eukaryota</taxon>
        <taxon>Fungi</taxon>
        <taxon>Fungi incertae sedis</taxon>
        <taxon>Mucoromycota</taxon>
        <taxon>Glomeromycotina</taxon>
        <taxon>Glomeromycetes</taxon>
        <taxon>Diversisporales</taxon>
        <taxon>Acaulosporaceae</taxon>
        <taxon>Acaulospora</taxon>
    </lineage>
</organism>
<name>A0A9N8ZEG2_9GLOM</name>
<reference evidence="1" key="1">
    <citation type="submission" date="2021-06" db="EMBL/GenBank/DDBJ databases">
        <authorList>
            <person name="Kallberg Y."/>
            <person name="Tangrot J."/>
            <person name="Rosling A."/>
        </authorList>
    </citation>
    <scope>NUCLEOTIDE SEQUENCE</scope>
    <source>
        <strain evidence="1">CL551</strain>
    </source>
</reference>
<protein>
    <submittedName>
        <fullName evidence="1">17207_t:CDS:1</fullName>
    </submittedName>
</protein>